<dbReference type="Proteomes" id="UP000054047">
    <property type="component" value="Unassembled WGS sequence"/>
</dbReference>
<evidence type="ECO:0000313" key="3">
    <source>
        <dbReference type="Proteomes" id="UP000054047"/>
    </source>
</evidence>
<evidence type="ECO:0000313" key="2">
    <source>
        <dbReference type="EMBL" id="KIH57967.1"/>
    </source>
</evidence>
<dbReference type="EMBL" id="KN733697">
    <property type="protein sequence ID" value="KIH57967.1"/>
    <property type="molecule type" value="Genomic_DNA"/>
</dbReference>
<keyword evidence="1" id="KW-0812">Transmembrane</keyword>
<proteinExistence type="predicted"/>
<keyword evidence="1" id="KW-0472">Membrane</keyword>
<sequence length="85" mass="9474">MNVAAQGITTPVPPVTKPYVDEDLEIRFALYTGFGILVCISSFITILVFSSKDFRKKYIMFFALSVGDLGYRDQSDPSYHSPCIA</sequence>
<protein>
    <submittedName>
        <fullName evidence="2">Uncharacterized protein</fullName>
    </submittedName>
</protein>
<name>A0A0C2D788_9BILA</name>
<evidence type="ECO:0000256" key="1">
    <source>
        <dbReference type="SAM" id="Phobius"/>
    </source>
</evidence>
<accession>A0A0C2D788</accession>
<dbReference type="OrthoDB" id="5862307at2759"/>
<reference evidence="2 3" key="1">
    <citation type="submission" date="2013-12" db="EMBL/GenBank/DDBJ databases">
        <title>Draft genome of the parsitic nematode Ancylostoma duodenale.</title>
        <authorList>
            <person name="Mitreva M."/>
        </authorList>
    </citation>
    <scope>NUCLEOTIDE SEQUENCE [LARGE SCALE GENOMIC DNA]</scope>
    <source>
        <strain evidence="2 3">Zhejiang</strain>
    </source>
</reference>
<feature type="transmembrane region" description="Helical" evidence="1">
    <location>
        <begin position="28"/>
        <end position="50"/>
    </location>
</feature>
<organism evidence="2 3">
    <name type="scientific">Ancylostoma duodenale</name>
    <dbReference type="NCBI Taxonomy" id="51022"/>
    <lineage>
        <taxon>Eukaryota</taxon>
        <taxon>Metazoa</taxon>
        <taxon>Ecdysozoa</taxon>
        <taxon>Nematoda</taxon>
        <taxon>Chromadorea</taxon>
        <taxon>Rhabditida</taxon>
        <taxon>Rhabditina</taxon>
        <taxon>Rhabditomorpha</taxon>
        <taxon>Strongyloidea</taxon>
        <taxon>Ancylostomatidae</taxon>
        <taxon>Ancylostomatinae</taxon>
        <taxon>Ancylostoma</taxon>
    </lineage>
</organism>
<keyword evidence="3" id="KW-1185">Reference proteome</keyword>
<dbReference type="AlphaFoldDB" id="A0A0C2D788"/>
<keyword evidence="1" id="KW-1133">Transmembrane helix</keyword>
<gene>
    <name evidence="2" type="ORF">ANCDUO_11835</name>
</gene>